<keyword evidence="6" id="KW-0560">Oxidoreductase</keyword>
<dbReference type="InterPro" id="IPR033138">
    <property type="entry name" value="Cu_oxidase_CS"/>
</dbReference>
<comment type="caution">
    <text evidence="9">The sequence shown here is derived from an EMBL/GenBank/DDBJ whole genome shotgun (WGS) entry which is preliminary data.</text>
</comment>
<dbReference type="SUPFAM" id="SSF49503">
    <property type="entry name" value="Cupredoxins"/>
    <property type="match status" value="1"/>
</dbReference>
<evidence type="ECO:0000256" key="1">
    <source>
        <dbReference type="ARBA" id="ARBA00004613"/>
    </source>
</evidence>
<keyword evidence="4" id="KW-0479">Metal-binding</keyword>
<evidence type="ECO:0000256" key="3">
    <source>
        <dbReference type="ARBA" id="ARBA00022525"/>
    </source>
</evidence>
<reference evidence="9" key="1">
    <citation type="submission" date="2022-12" db="EMBL/GenBank/DDBJ databases">
        <title>Draft genome assemblies for two species of Escallonia (Escalloniales).</title>
        <authorList>
            <person name="Chanderbali A."/>
            <person name="Dervinis C."/>
            <person name="Anghel I."/>
            <person name="Soltis D."/>
            <person name="Soltis P."/>
            <person name="Zapata F."/>
        </authorList>
    </citation>
    <scope>NUCLEOTIDE SEQUENCE</scope>
    <source>
        <strain evidence="9">UCBG92.1500</strain>
        <tissue evidence="9">Leaf</tissue>
    </source>
</reference>
<dbReference type="GO" id="GO:0005576">
    <property type="term" value="C:extracellular region"/>
    <property type="evidence" value="ECO:0007669"/>
    <property type="project" value="UniProtKB-SubCell"/>
</dbReference>
<keyword evidence="10" id="KW-1185">Reference proteome</keyword>
<dbReference type="PROSITE" id="PS00080">
    <property type="entry name" value="MULTICOPPER_OXIDASE2"/>
    <property type="match status" value="1"/>
</dbReference>
<dbReference type="InterPro" id="IPR002355">
    <property type="entry name" value="Cu_oxidase_Cu_BS"/>
</dbReference>
<keyword evidence="7" id="KW-0186">Copper</keyword>
<dbReference type="PANTHER" id="PTHR11709:SF443">
    <property type="entry name" value="LACCASE-15"/>
    <property type="match status" value="1"/>
</dbReference>
<proteinExistence type="inferred from homology"/>
<evidence type="ECO:0000256" key="6">
    <source>
        <dbReference type="ARBA" id="ARBA00023002"/>
    </source>
</evidence>
<dbReference type="EMBL" id="JAVXUO010001625">
    <property type="protein sequence ID" value="KAK2980514.1"/>
    <property type="molecule type" value="Genomic_DNA"/>
</dbReference>
<dbReference type="InterPro" id="IPR011706">
    <property type="entry name" value="Cu-oxidase_C"/>
</dbReference>
<dbReference type="Proteomes" id="UP001187471">
    <property type="component" value="Unassembled WGS sequence"/>
</dbReference>
<comment type="similarity">
    <text evidence="2">Belongs to the multicopper oxidase family.</text>
</comment>
<evidence type="ECO:0000256" key="2">
    <source>
        <dbReference type="ARBA" id="ARBA00010609"/>
    </source>
</evidence>
<evidence type="ECO:0000259" key="8">
    <source>
        <dbReference type="Pfam" id="PF07731"/>
    </source>
</evidence>
<keyword evidence="5" id="KW-0677">Repeat</keyword>
<keyword evidence="3" id="KW-0964">Secreted</keyword>
<dbReference type="PANTHER" id="PTHR11709">
    <property type="entry name" value="MULTI-COPPER OXIDASE"/>
    <property type="match status" value="1"/>
</dbReference>
<dbReference type="GO" id="GO:0005507">
    <property type="term" value="F:copper ion binding"/>
    <property type="evidence" value="ECO:0007669"/>
    <property type="project" value="InterPro"/>
</dbReference>
<dbReference type="GO" id="GO:0016491">
    <property type="term" value="F:oxidoreductase activity"/>
    <property type="evidence" value="ECO:0007669"/>
    <property type="project" value="UniProtKB-KW"/>
</dbReference>
<comment type="subcellular location">
    <subcellularLocation>
        <location evidence="1">Secreted</location>
    </subcellularLocation>
</comment>
<feature type="domain" description="Plastocyanin-like" evidence="8">
    <location>
        <begin position="49"/>
        <end position="160"/>
    </location>
</feature>
<evidence type="ECO:0000313" key="9">
    <source>
        <dbReference type="EMBL" id="KAK2980514.1"/>
    </source>
</evidence>
<accession>A0AA88R8Q1</accession>
<evidence type="ECO:0000256" key="4">
    <source>
        <dbReference type="ARBA" id="ARBA00022723"/>
    </source>
</evidence>
<dbReference type="AlphaFoldDB" id="A0AA88R8Q1"/>
<organism evidence="9 10">
    <name type="scientific">Escallonia rubra</name>
    <dbReference type="NCBI Taxonomy" id="112253"/>
    <lineage>
        <taxon>Eukaryota</taxon>
        <taxon>Viridiplantae</taxon>
        <taxon>Streptophyta</taxon>
        <taxon>Embryophyta</taxon>
        <taxon>Tracheophyta</taxon>
        <taxon>Spermatophyta</taxon>
        <taxon>Magnoliopsida</taxon>
        <taxon>eudicotyledons</taxon>
        <taxon>Gunneridae</taxon>
        <taxon>Pentapetalae</taxon>
        <taxon>asterids</taxon>
        <taxon>campanulids</taxon>
        <taxon>Escalloniales</taxon>
        <taxon>Escalloniaceae</taxon>
        <taxon>Escallonia</taxon>
    </lineage>
</organism>
<dbReference type="Gene3D" id="2.60.40.420">
    <property type="entry name" value="Cupredoxins - blue copper proteins"/>
    <property type="match status" value="1"/>
</dbReference>
<sequence length="177" mass="20083">MKLVPMIKICNSVSVSQNITNLFGSIIAAKLLIDRQNRGIAEPELEVPRLGTEVKVLKYITSMEVVMQGTNLLAAIDHLMHLHGHSFYVVCYGFGNFDEKKDPLAYNLEDPPLRNTAAIPRNGWIAIRFRANNPGVWFMHCHLEHHLTWGMDTVFIIENGERPDERILPPPPDMPQC</sequence>
<dbReference type="InterPro" id="IPR008972">
    <property type="entry name" value="Cupredoxin"/>
</dbReference>
<evidence type="ECO:0000256" key="5">
    <source>
        <dbReference type="ARBA" id="ARBA00022737"/>
    </source>
</evidence>
<evidence type="ECO:0000313" key="10">
    <source>
        <dbReference type="Proteomes" id="UP001187471"/>
    </source>
</evidence>
<dbReference type="Pfam" id="PF07731">
    <property type="entry name" value="Cu-oxidase_2"/>
    <property type="match status" value="1"/>
</dbReference>
<evidence type="ECO:0000256" key="7">
    <source>
        <dbReference type="ARBA" id="ARBA00023008"/>
    </source>
</evidence>
<gene>
    <name evidence="9" type="ORF">RJ640_022516</name>
</gene>
<dbReference type="PROSITE" id="PS00079">
    <property type="entry name" value="MULTICOPPER_OXIDASE1"/>
    <property type="match status" value="1"/>
</dbReference>
<protein>
    <recommendedName>
        <fullName evidence="8">Plastocyanin-like domain-containing protein</fullName>
    </recommendedName>
</protein>
<dbReference type="InterPro" id="IPR045087">
    <property type="entry name" value="Cu-oxidase_fam"/>
</dbReference>
<name>A0AA88R8Q1_9ASTE</name>